<comment type="similarity">
    <text evidence="2">Belongs to the flavin monoamine oxidase family.</text>
</comment>
<feature type="binding site" evidence="4">
    <location>
        <position position="417"/>
    </location>
    <ligand>
        <name>FAD</name>
        <dbReference type="ChEBI" id="CHEBI:57692"/>
    </ligand>
</feature>
<organism evidence="6 7">
    <name type="scientific">Nocardiopsis metallicus</name>
    <dbReference type="NCBI Taxonomy" id="179819"/>
    <lineage>
        <taxon>Bacteria</taxon>
        <taxon>Bacillati</taxon>
        <taxon>Actinomycetota</taxon>
        <taxon>Actinomycetes</taxon>
        <taxon>Streptosporangiales</taxon>
        <taxon>Nocardiopsidaceae</taxon>
        <taxon>Nocardiopsis</taxon>
    </lineage>
</organism>
<dbReference type="EMBL" id="JACHDO010000001">
    <property type="protein sequence ID" value="MBB5489736.1"/>
    <property type="molecule type" value="Genomic_DNA"/>
</dbReference>
<keyword evidence="7" id="KW-1185">Reference proteome</keyword>
<dbReference type="Pfam" id="PF01593">
    <property type="entry name" value="Amino_oxidase"/>
    <property type="match status" value="1"/>
</dbReference>
<dbReference type="Gene3D" id="3.50.50.60">
    <property type="entry name" value="FAD/NAD(P)-binding domain"/>
    <property type="match status" value="1"/>
</dbReference>
<dbReference type="InterPro" id="IPR001613">
    <property type="entry name" value="Flavin_amine_oxidase"/>
</dbReference>
<dbReference type="PANTHER" id="PTHR43563">
    <property type="entry name" value="AMINE OXIDASE"/>
    <property type="match status" value="1"/>
</dbReference>
<reference evidence="6 7" key="1">
    <citation type="submission" date="2020-08" db="EMBL/GenBank/DDBJ databases">
        <title>Sequencing the genomes of 1000 actinobacteria strains.</title>
        <authorList>
            <person name="Klenk H.-P."/>
        </authorList>
    </citation>
    <scope>NUCLEOTIDE SEQUENCE [LARGE SCALE GENOMIC DNA]</scope>
    <source>
        <strain evidence="6 7">DSM 44598</strain>
    </source>
</reference>
<dbReference type="Proteomes" id="UP000579647">
    <property type="component" value="Unassembled WGS sequence"/>
</dbReference>
<dbReference type="InterPro" id="IPR050703">
    <property type="entry name" value="Flavin_MAO"/>
</dbReference>
<proteinExistence type="inferred from homology"/>
<dbReference type="SUPFAM" id="SSF54373">
    <property type="entry name" value="FAD-linked reductases, C-terminal domain"/>
    <property type="match status" value="1"/>
</dbReference>
<gene>
    <name evidence="6" type="ORF">HNR07_000873</name>
</gene>
<evidence type="ECO:0000256" key="2">
    <source>
        <dbReference type="ARBA" id="ARBA00005995"/>
    </source>
</evidence>
<dbReference type="RefSeq" id="WP_184362235.1">
    <property type="nucleotide sequence ID" value="NZ_JACHDO010000001.1"/>
</dbReference>
<evidence type="ECO:0000256" key="3">
    <source>
        <dbReference type="ARBA" id="ARBA00023002"/>
    </source>
</evidence>
<sequence>MRGRHQHHDAVVVGAGFAGLGAARELLEAGLSVQVLEARPRVGGRTLTRYLPDGTQLDLGGQWIGPTQHRIRELVDHFGISTYPTPAHGDPVVDIGGERLTSPPPEVDSLLEEIDLLALQITPERPWDAPEARAWDQQTFASWLAGTGYSEAAIRYVARVVSGGLLAGAPAEASLLETLFYVASAGGIQPLMGYEGGAQETRIVGGAQSIAEHMAAELPSGVLRLAEPVTAVEYDSAGARLTTTTHTYTASRVIVAVPPTLAARIRYDPPLPALTDSALQRTPAGGALKVHAVYPTPFWRDRGLSGMSTSDSGVLTETVDNTPPNSPRAVLTGFVYGDEAVLLRGRSLEERRQIVLERLGELFGDQALSPDDYVEFDWMAEEWTRGCFSGHLVPGSTVTFGPALRAPVEVVHWASTETATEWNGYFDGAVASGRRAAEEVRAALGK</sequence>
<evidence type="ECO:0000313" key="7">
    <source>
        <dbReference type="Proteomes" id="UP000579647"/>
    </source>
</evidence>
<dbReference type="InterPro" id="IPR036188">
    <property type="entry name" value="FAD/NAD-bd_sf"/>
</dbReference>
<feature type="binding site" evidence="4">
    <location>
        <position position="229"/>
    </location>
    <ligand>
        <name>FAD</name>
        <dbReference type="ChEBI" id="CHEBI:57692"/>
    </ligand>
</feature>
<keyword evidence="3 6" id="KW-0560">Oxidoreductase</keyword>
<feature type="domain" description="Amine oxidase" evidence="5">
    <location>
        <begin position="17"/>
        <end position="440"/>
    </location>
</feature>
<feature type="binding site" evidence="4">
    <location>
        <begin position="37"/>
        <end position="38"/>
    </location>
    <ligand>
        <name>FAD</name>
        <dbReference type="ChEBI" id="CHEBI:57692"/>
    </ligand>
</feature>
<comment type="caution">
    <text evidence="6">The sequence shown here is derived from an EMBL/GenBank/DDBJ whole genome shotgun (WGS) entry which is preliminary data.</text>
</comment>
<feature type="binding site" evidence="4">
    <location>
        <position position="334"/>
    </location>
    <ligand>
        <name>substrate</name>
    </ligand>
</feature>
<dbReference type="EC" id="1.4.3.4" evidence="6"/>
<dbReference type="AlphaFoldDB" id="A0A840WEH5"/>
<accession>A0A840WEH5</accession>
<dbReference type="GO" id="GO:0097621">
    <property type="term" value="F:monoamine oxidase activity"/>
    <property type="evidence" value="ECO:0007669"/>
    <property type="project" value="UniProtKB-EC"/>
</dbReference>
<dbReference type="PANTHER" id="PTHR43563:SF1">
    <property type="entry name" value="AMINE OXIDASE [FLAVIN-CONTAINING] B"/>
    <property type="match status" value="1"/>
</dbReference>
<comment type="cofactor">
    <cofactor evidence="1">
        <name>FAD</name>
        <dbReference type="ChEBI" id="CHEBI:57692"/>
    </cofactor>
</comment>
<evidence type="ECO:0000313" key="6">
    <source>
        <dbReference type="EMBL" id="MBB5489736.1"/>
    </source>
</evidence>
<name>A0A840WEH5_9ACTN</name>
<evidence type="ECO:0000259" key="5">
    <source>
        <dbReference type="Pfam" id="PF01593"/>
    </source>
</evidence>
<dbReference type="InterPro" id="IPR002937">
    <property type="entry name" value="Amino_oxidase"/>
</dbReference>
<dbReference type="PRINTS" id="PR00757">
    <property type="entry name" value="AMINEOXDASEF"/>
</dbReference>
<dbReference type="SUPFAM" id="SSF51905">
    <property type="entry name" value="FAD/NAD(P)-binding domain"/>
    <property type="match status" value="1"/>
</dbReference>
<protein>
    <submittedName>
        <fullName evidence="6">Monoamine oxidase</fullName>
        <ecNumber evidence="6">1.4.3.4</ecNumber>
    </submittedName>
</protein>
<evidence type="ECO:0000256" key="1">
    <source>
        <dbReference type="ARBA" id="ARBA00001974"/>
    </source>
</evidence>
<evidence type="ECO:0000256" key="4">
    <source>
        <dbReference type="PIRSR" id="PIRSR601613-1"/>
    </source>
</evidence>